<dbReference type="Gene3D" id="3.30.70.1450">
    <property type="entry name" value="Regulator of K+ conductance, C-terminal domain"/>
    <property type="match status" value="1"/>
</dbReference>
<dbReference type="PROSITE" id="PS51201">
    <property type="entry name" value="RCK_N"/>
    <property type="match status" value="1"/>
</dbReference>
<dbReference type="GO" id="GO:0008324">
    <property type="term" value="F:monoatomic cation transmembrane transporter activity"/>
    <property type="evidence" value="ECO:0007669"/>
    <property type="project" value="InterPro"/>
</dbReference>
<dbReference type="Pfam" id="PF02254">
    <property type="entry name" value="TrkA_N"/>
    <property type="match status" value="1"/>
</dbReference>
<keyword evidence="4" id="KW-1185">Reference proteome</keyword>
<accession>I5AVL6</accession>
<dbReference type="SUPFAM" id="SSF116726">
    <property type="entry name" value="TrkA C-terminal domain-like"/>
    <property type="match status" value="1"/>
</dbReference>
<sequence length="215" mass="24148">MKSVLLIGLGRFGRTAAMKLRELNHEVMAVDIDEKRVSDILPYVTNGRIGDCTDEEFLKSLGVRNYDLCMVTIGDSFQDSLETTSLLKEMGAPVVISRASSEVHAKFLKRNGADEVVFPEQEMANWAAIRYSSDHIFDYIAMGGGYAIFEVSVPNRWVGKTIGDLKIRQEYQINILATRTDGQMDMNIRAETVLTDTQTLLVLGKSREIQKCFKI</sequence>
<dbReference type="InterPro" id="IPR036291">
    <property type="entry name" value="NAD(P)-bd_dom_sf"/>
</dbReference>
<evidence type="ECO:0000313" key="3">
    <source>
        <dbReference type="EMBL" id="EIM57839.1"/>
    </source>
</evidence>
<dbReference type="PROSITE" id="PS51202">
    <property type="entry name" value="RCK_C"/>
    <property type="match status" value="1"/>
</dbReference>
<dbReference type="InterPro" id="IPR006037">
    <property type="entry name" value="RCK_C"/>
</dbReference>
<dbReference type="PANTHER" id="PTHR43833:SF7">
    <property type="entry name" value="KTR SYSTEM POTASSIUM UPTAKE PROTEIN C"/>
    <property type="match status" value="1"/>
</dbReference>
<organism evidence="3 4">
    <name type="scientific">Eubacterium cellulosolvens (strain ATCC 43171 / JCM 9499 / 6)</name>
    <name type="common">Cillobacterium cellulosolvens</name>
    <dbReference type="NCBI Taxonomy" id="633697"/>
    <lineage>
        <taxon>Bacteria</taxon>
        <taxon>Bacillati</taxon>
        <taxon>Bacillota</taxon>
        <taxon>Clostridia</taxon>
        <taxon>Eubacteriales</taxon>
        <taxon>Eubacteriaceae</taxon>
        <taxon>Eubacterium</taxon>
    </lineage>
</organism>
<dbReference type="eggNOG" id="COG0569">
    <property type="taxonomic scope" value="Bacteria"/>
</dbReference>
<evidence type="ECO:0000259" key="1">
    <source>
        <dbReference type="PROSITE" id="PS51201"/>
    </source>
</evidence>
<gene>
    <name evidence="3" type="ORF">EubceDRAFT1_2078</name>
</gene>
<dbReference type="Gene3D" id="3.40.50.720">
    <property type="entry name" value="NAD(P)-binding Rossmann-like Domain"/>
    <property type="match status" value="1"/>
</dbReference>
<dbReference type="OrthoDB" id="9776294at2"/>
<evidence type="ECO:0000313" key="4">
    <source>
        <dbReference type="Proteomes" id="UP000005753"/>
    </source>
</evidence>
<feature type="domain" description="RCK N-terminal" evidence="1">
    <location>
        <begin position="1"/>
        <end position="118"/>
    </location>
</feature>
<dbReference type="SUPFAM" id="SSF51735">
    <property type="entry name" value="NAD(P)-binding Rossmann-fold domains"/>
    <property type="match status" value="1"/>
</dbReference>
<proteinExistence type="predicted"/>
<dbReference type="HOGENOM" id="CLU_046525_3_2_9"/>
<feature type="domain" description="RCK C-terminal" evidence="2">
    <location>
        <begin position="134"/>
        <end position="215"/>
    </location>
</feature>
<dbReference type="InterPro" id="IPR036721">
    <property type="entry name" value="RCK_C_sf"/>
</dbReference>
<dbReference type="InterPro" id="IPR003148">
    <property type="entry name" value="RCK_N"/>
</dbReference>
<reference evidence="3 4" key="1">
    <citation type="submission" date="2010-08" db="EMBL/GenBank/DDBJ databases">
        <authorList>
            <consortium name="US DOE Joint Genome Institute (JGI-PGF)"/>
            <person name="Lucas S."/>
            <person name="Copeland A."/>
            <person name="Lapidus A."/>
            <person name="Cheng J.-F."/>
            <person name="Bruce D."/>
            <person name="Goodwin L."/>
            <person name="Pitluck S."/>
            <person name="Land M.L."/>
            <person name="Hauser L."/>
            <person name="Chang Y.-J."/>
            <person name="Anderson I.J."/>
            <person name="Johnson E."/>
            <person name="Mulhopadhyay B."/>
            <person name="Kyrpides N."/>
            <person name="Woyke T.J."/>
        </authorList>
    </citation>
    <scope>NUCLEOTIDE SEQUENCE [LARGE SCALE GENOMIC DNA]</scope>
    <source>
        <strain evidence="3 4">6</strain>
    </source>
</reference>
<dbReference type="Pfam" id="PF02080">
    <property type="entry name" value="TrkA_C"/>
    <property type="match status" value="1"/>
</dbReference>
<dbReference type="Proteomes" id="UP000005753">
    <property type="component" value="Chromosome"/>
</dbReference>
<dbReference type="EMBL" id="CM001487">
    <property type="protein sequence ID" value="EIM57839.1"/>
    <property type="molecule type" value="Genomic_DNA"/>
</dbReference>
<protein>
    <submittedName>
        <fullName evidence="3">K+ transport system, NAD-binding component</fullName>
    </submittedName>
</protein>
<dbReference type="PANTHER" id="PTHR43833">
    <property type="entry name" value="POTASSIUM CHANNEL PROTEIN 2-RELATED-RELATED"/>
    <property type="match status" value="1"/>
</dbReference>
<reference evidence="3 4" key="2">
    <citation type="submission" date="2012-02" db="EMBL/GenBank/DDBJ databases">
        <title>Improved High-Quality Draft sequence of Eubacterium cellulosolvens 6.</title>
        <authorList>
            <consortium name="US DOE Joint Genome Institute"/>
            <person name="Lucas S."/>
            <person name="Han J."/>
            <person name="Lapidus A."/>
            <person name="Cheng J.-F."/>
            <person name="Goodwin L."/>
            <person name="Pitluck S."/>
            <person name="Peters L."/>
            <person name="Mikhailova N."/>
            <person name="Gu W."/>
            <person name="Detter J.C."/>
            <person name="Han C."/>
            <person name="Tapia R."/>
            <person name="Land M."/>
            <person name="Hauser L."/>
            <person name="Kyrpides N."/>
            <person name="Ivanova N."/>
            <person name="Pagani I."/>
            <person name="Johnson E."/>
            <person name="Mukhopadhyay B."/>
            <person name="Anderson I."/>
            <person name="Woyke T."/>
        </authorList>
    </citation>
    <scope>NUCLEOTIDE SEQUENCE [LARGE SCALE GENOMIC DNA]</scope>
    <source>
        <strain evidence="3 4">6</strain>
    </source>
</reference>
<dbReference type="InterPro" id="IPR050721">
    <property type="entry name" value="Trk_Ktr_HKT_K-transport"/>
</dbReference>
<evidence type="ECO:0000259" key="2">
    <source>
        <dbReference type="PROSITE" id="PS51202"/>
    </source>
</evidence>
<name>I5AVL6_EUBC6</name>
<dbReference type="GO" id="GO:0006813">
    <property type="term" value="P:potassium ion transport"/>
    <property type="evidence" value="ECO:0007669"/>
    <property type="project" value="InterPro"/>
</dbReference>
<dbReference type="AlphaFoldDB" id="I5AVL6"/>
<dbReference type="STRING" id="633697.EubceDRAFT1_2078"/>